<feature type="compositionally biased region" description="Polar residues" evidence="5">
    <location>
        <begin position="146"/>
        <end position="156"/>
    </location>
</feature>
<dbReference type="Pfam" id="PF00173">
    <property type="entry name" value="Cyt-b5"/>
    <property type="match status" value="1"/>
</dbReference>
<dbReference type="GO" id="GO:0020037">
    <property type="term" value="F:heme binding"/>
    <property type="evidence" value="ECO:0007669"/>
    <property type="project" value="UniProtKB-UniRule"/>
</dbReference>
<accession>G2R069</accession>
<dbReference type="Proteomes" id="UP000008181">
    <property type="component" value="Chromosome 2"/>
</dbReference>
<dbReference type="InterPro" id="IPR001199">
    <property type="entry name" value="Cyt_B5-like_heme/steroid-bd"/>
</dbReference>
<feature type="region of interest" description="Disordered" evidence="5">
    <location>
        <begin position="141"/>
        <end position="188"/>
    </location>
</feature>
<proteinExistence type="inferred from homology"/>
<keyword evidence="2 4" id="KW-0479">Metal-binding</keyword>
<keyword evidence="1 4" id="KW-0349">Heme</keyword>
<name>G2R069_THETT</name>
<feature type="domain" description="Cytochrome b5 heme-binding" evidence="6">
    <location>
        <begin position="1"/>
        <end position="35"/>
    </location>
</feature>
<evidence type="ECO:0000259" key="6">
    <source>
        <dbReference type="PROSITE" id="PS50255"/>
    </source>
</evidence>
<evidence type="ECO:0000256" key="4">
    <source>
        <dbReference type="RuleBase" id="RU362121"/>
    </source>
</evidence>
<dbReference type="GeneID" id="11515103"/>
<dbReference type="RefSeq" id="XP_003652780.1">
    <property type="nucleotide sequence ID" value="XM_003652732.1"/>
</dbReference>
<dbReference type="PROSITE" id="PS00191">
    <property type="entry name" value="CYTOCHROME_B5_1"/>
    <property type="match status" value="1"/>
</dbReference>
<dbReference type="SUPFAM" id="SSF55856">
    <property type="entry name" value="Cytochrome b5-like heme/steroid binding domain"/>
    <property type="match status" value="1"/>
</dbReference>
<evidence type="ECO:0000313" key="7">
    <source>
        <dbReference type="EMBL" id="AEO66444.1"/>
    </source>
</evidence>
<protein>
    <recommendedName>
        <fullName evidence="6">Cytochrome b5 heme-binding domain-containing protein</fullName>
    </recommendedName>
</protein>
<dbReference type="HOGENOM" id="CLU_1441993_0_0_1"/>
<dbReference type="eggNOG" id="ENOG502RJA8">
    <property type="taxonomic scope" value="Eukaryota"/>
</dbReference>
<keyword evidence="3 4" id="KW-0408">Iron</keyword>
<dbReference type="PROSITE" id="PS50255">
    <property type="entry name" value="CYTOCHROME_B5_2"/>
    <property type="match status" value="1"/>
</dbReference>
<reference evidence="7 8" key="1">
    <citation type="journal article" date="2011" name="Nat. Biotechnol.">
        <title>Comparative genomic analysis of the thermophilic biomass-degrading fungi Myceliophthora thermophila and Thielavia terrestris.</title>
        <authorList>
            <person name="Berka R.M."/>
            <person name="Grigoriev I.V."/>
            <person name="Otillar R."/>
            <person name="Salamov A."/>
            <person name="Grimwood J."/>
            <person name="Reid I."/>
            <person name="Ishmael N."/>
            <person name="John T."/>
            <person name="Darmond C."/>
            <person name="Moisan M.-C."/>
            <person name="Henrissat B."/>
            <person name="Coutinho P.M."/>
            <person name="Lombard V."/>
            <person name="Natvig D.O."/>
            <person name="Lindquist E."/>
            <person name="Schmutz J."/>
            <person name="Lucas S."/>
            <person name="Harris P."/>
            <person name="Powlowski J."/>
            <person name="Bellemare A."/>
            <person name="Taylor D."/>
            <person name="Butler G."/>
            <person name="de Vries R.P."/>
            <person name="Allijn I.E."/>
            <person name="van den Brink J."/>
            <person name="Ushinsky S."/>
            <person name="Storms R."/>
            <person name="Powell A.J."/>
            <person name="Paulsen I.T."/>
            <person name="Elbourne L.D.H."/>
            <person name="Baker S.E."/>
            <person name="Magnuson J."/>
            <person name="LaBoissiere S."/>
            <person name="Clutterbuck A.J."/>
            <person name="Martinez D."/>
            <person name="Wogulis M."/>
            <person name="de Leon A.L."/>
            <person name="Rey M.W."/>
            <person name="Tsang A."/>
        </authorList>
    </citation>
    <scope>NUCLEOTIDE SEQUENCE [LARGE SCALE GENOMIC DNA]</scope>
    <source>
        <strain evidence="8">ATCC 38088 / NRRL 8126</strain>
    </source>
</reference>
<dbReference type="KEGG" id="ttt:THITE_36409"/>
<keyword evidence="8" id="KW-1185">Reference proteome</keyword>
<evidence type="ECO:0000256" key="5">
    <source>
        <dbReference type="SAM" id="MobiDB-lite"/>
    </source>
</evidence>
<gene>
    <name evidence="7" type="ORF">THITE_36409</name>
</gene>
<evidence type="ECO:0000256" key="3">
    <source>
        <dbReference type="ARBA" id="ARBA00023004"/>
    </source>
</evidence>
<dbReference type="AlphaFoldDB" id="G2R069"/>
<organism evidence="7 8">
    <name type="scientific">Thermothielavioides terrestris (strain ATCC 38088 / NRRL 8126)</name>
    <name type="common">Thielavia terrestris</name>
    <dbReference type="NCBI Taxonomy" id="578455"/>
    <lineage>
        <taxon>Eukaryota</taxon>
        <taxon>Fungi</taxon>
        <taxon>Dikarya</taxon>
        <taxon>Ascomycota</taxon>
        <taxon>Pezizomycotina</taxon>
        <taxon>Sordariomycetes</taxon>
        <taxon>Sordariomycetidae</taxon>
        <taxon>Sordariales</taxon>
        <taxon>Chaetomiaceae</taxon>
        <taxon>Thermothielavioides</taxon>
        <taxon>Thermothielavioides terrestris</taxon>
    </lineage>
</organism>
<dbReference type="InterPro" id="IPR036400">
    <property type="entry name" value="Cyt_B5-like_heme/steroid_sf"/>
</dbReference>
<evidence type="ECO:0000256" key="1">
    <source>
        <dbReference type="ARBA" id="ARBA00022617"/>
    </source>
</evidence>
<dbReference type="InterPro" id="IPR018506">
    <property type="entry name" value="Cyt_B5_heme-BS"/>
</dbReference>
<dbReference type="EMBL" id="CP003010">
    <property type="protein sequence ID" value="AEO66444.1"/>
    <property type="molecule type" value="Genomic_DNA"/>
</dbReference>
<dbReference type="GO" id="GO:0046872">
    <property type="term" value="F:metal ion binding"/>
    <property type="evidence" value="ECO:0007669"/>
    <property type="project" value="UniProtKB-UniRule"/>
</dbReference>
<sequence>MYCAIDGEVYDLGRYLHSHPGGAAILRQYAGRDATAETVNDDALFERLAPYTGGDATAALKNDGARESLSQLLGRDDLICAKLARATRRQITPAELRKRSYLPRKAERQARPRAGDKDWRAWVSAAEEEGSQRQAVYDVTPRKAQVLSSRPQSGRQSIAGLKRRMSALEDSDGEFTDRSKRFRARSWR</sequence>
<evidence type="ECO:0000313" key="8">
    <source>
        <dbReference type="Proteomes" id="UP000008181"/>
    </source>
</evidence>
<evidence type="ECO:0000256" key="2">
    <source>
        <dbReference type="ARBA" id="ARBA00022723"/>
    </source>
</evidence>
<comment type="similarity">
    <text evidence="4">Belongs to the cytochrome b5 family.</text>
</comment>
<dbReference type="Gene3D" id="3.10.120.10">
    <property type="entry name" value="Cytochrome b5-like heme/steroid binding domain"/>
    <property type="match status" value="1"/>
</dbReference>
<dbReference type="OrthoDB" id="10254945at2759"/>